<dbReference type="Proteomes" id="UP000439903">
    <property type="component" value="Unassembled WGS sequence"/>
</dbReference>
<dbReference type="Pfam" id="PF24209">
    <property type="entry name" value="DUF7431"/>
    <property type="match status" value="2"/>
</dbReference>
<evidence type="ECO:0000313" key="2">
    <source>
        <dbReference type="EMBL" id="KAF0556222.1"/>
    </source>
</evidence>
<sequence length="560" mass="65381">MVKITNSICFTTKDEALIDFNDEGKYNLSDILDENGNKIYLAKDPRTNWKELEGKFNLGNGRRYDDDKKKVAGGKVYSIEKCRFHILEHDEFNFHTMTASSINDLSKNKNLFLDPQSDIPNFANPQNSRPVNSEMTSRYKFQNIVKAILEINKVTLTKEFIGHVKKAIELQDLDKLKYIIENYGQFIPTKIMFGGRLHYKFTTYTESTIQLQDSLIFGGDKIKMFPGKEDDWISSLQKSNLWDIIEFHKPMSIFDFLPLDLKNKIRELNGKTILYSYIQDHDFEMHGCNIHELKMPQNISSIFSNKNIDPQVFATVSKMEDDDNIFTCMLYTPLSSSTPKFIINCTKYKSNQEKPYRVKIRWMIVGYDLSFNSIFNPGHFHLQSICSLKLDINFEYSVIGHHFNKHNDKVCISLYGYDLKEKKYFTHSLSDFKFNLLYTKYPNSKIFSYFKAGEDLFVEKTSKPQYPEFISLHKEGNNQSDRGFISKKNKQFFIKQLDANISQSHFFVAVFNPEPKIQEPPIIKSEFEVQAPQINENEDPIIIIQGVHKITSYDYPIFII</sequence>
<dbReference type="AlphaFoldDB" id="A0A8H4B352"/>
<organism evidence="2 3">
    <name type="scientific">Gigaspora margarita</name>
    <dbReference type="NCBI Taxonomy" id="4874"/>
    <lineage>
        <taxon>Eukaryota</taxon>
        <taxon>Fungi</taxon>
        <taxon>Fungi incertae sedis</taxon>
        <taxon>Mucoromycota</taxon>
        <taxon>Glomeromycotina</taxon>
        <taxon>Glomeromycetes</taxon>
        <taxon>Diversisporales</taxon>
        <taxon>Gigasporaceae</taxon>
        <taxon>Gigaspora</taxon>
    </lineage>
</organism>
<evidence type="ECO:0000259" key="1">
    <source>
        <dbReference type="Pfam" id="PF24209"/>
    </source>
</evidence>
<evidence type="ECO:0000313" key="3">
    <source>
        <dbReference type="Proteomes" id="UP000439903"/>
    </source>
</evidence>
<proteinExistence type="predicted"/>
<protein>
    <recommendedName>
        <fullName evidence="1">DUF7431 domain-containing protein</fullName>
    </recommendedName>
</protein>
<dbReference type="InterPro" id="IPR055854">
    <property type="entry name" value="DUF7431"/>
</dbReference>
<feature type="domain" description="DUF7431" evidence="1">
    <location>
        <begin position="391"/>
        <end position="499"/>
    </location>
</feature>
<gene>
    <name evidence="2" type="ORF">F8M41_015983</name>
</gene>
<comment type="caution">
    <text evidence="2">The sequence shown here is derived from an EMBL/GenBank/DDBJ whole genome shotgun (WGS) entry which is preliminary data.</text>
</comment>
<name>A0A8H4B352_GIGMA</name>
<keyword evidence="3" id="KW-1185">Reference proteome</keyword>
<dbReference type="EMBL" id="WTPW01000035">
    <property type="protein sequence ID" value="KAF0556222.1"/>
    <property type="molecule type" value="Genomic_DNA"/>
</dbReference>
<reference evidence="2 3" key="1">
    <citation type="journal article" date="2019" name="Environ. Microbiol.">
        <title>At the nexus of three kingdoms: the genome of the mycorrhizal fungus Gigaspora margarita provides insights into plant, endobacterial and fungal interactions.</title>
        <authorList>
            <person name="Venice F."/>
            <person name="Ghignone S."/>
            <person name="Salvioli di Fossalunga A."/>
            <person name="Amselem J."/>
            <person name="Novero M."/>
            <person name="Xianan X."/>
            <person name="Sedzielewska Toro K."/>
            <person name="Morin E."/>
            <person name="Lipzen A."/>
            <person name="Grigoriev I.V."/>
            <person name="Henrissat B."/>
            <person name="Martin F.M."/>
            <person name="Bonfante P."/>
        </authorList>
    </citation>
    <scope>NUCLEOTIDE SEQUENCE [LARGE SCALE GENOMIC DNA]</scope>
    <source>
        <strain evidence="2 3">BEG34</strain>
    </source>
</reference>
<accession>A0A8H4B352</accession>
<dbReference type="OrthoDB" id="2373134at2759"/>
<feature type="domain" description="DUF7431" evidence="1">
    <location>
        <begin position="273"/>
        <end position="382"/>
    </location>
</feature>